<name>A0A1G2F3B0_9BACT</name>
<dbReference type="InterPro" id="IPR003029">
    <property type="entry name" value="S1_domain"/>
</dbReference>
<evidence type="ECO:0000256" key="4">
    <source>
        <dbReference type="ARBA" id="ARBA00022884"/>
    </source>
</evidence>
<comment type="caution">
    <text evidence="8">The sequence shown here is derived from an EMBL/GenBank/DDBJ whole genome shotgun (WGS) entry which is preliminary data.</text>
</comment>
<dbReference type="SUPFAM" id="SSF54791">
    <property type="entry name" value="Eukaryotic type KH-domain (KH-domain type I)"/>
    <property type="match status" value="1"/>
</dbReference>
<comment type="catalytic activity">
    <reaction evidence="5">
        <text>RNA(n+1) + phosphate = RNA(n) + a ribonucleoside 5'-diphosphate</text>
        <dbReference type="Rhea" id="RHEA:22096"/>
        <dbReference type="Rhea" id="RHEA-COMP:14527"/>
        <dbReference type="Rhea" id="RHEA-COMP:17342"/>
        <dbReference type="ChEBI" id="CHEBI:43474"/>
        <dbReference type="ChEBI" id="CHEBI:57930"/>
        <dbReference type="ChEBI" id="CHEBI:140395"/>
        <dbReference type="EC" id="2.7.7.8"/>
    </reaction>
</comment>
<dbReference type="InterPro" id="IPR004087">
    <property type="entry name" value="KH_dom"/>
</dbReference>
<dbReference type="InterPro" id="IPR012340">
    <property type="entry name" value="NA-bd_OB-fold"/>
</dbReference>
<proteinExistence type="inferred from homology"/>
<dbReference type="PROSITE" id="PS50126">
    <property type="entry name" value="S1"/>
    <property type="match status" value="1"/>
</dbReference>
<dbReference type="SUPFAM" id="SSF50249">
    <property type="entry name" value="Nucleic acid-binding proteins"/>
    <property type="match status" value="1"/>
</dbReference>
<gene>
    <name evidence="5" type="primary">pnp</name>
    <name evidence="8" type="ORF">A3H02_02930</name>
</gene>
<dbReference type="SUPFAM" id="SSF46915">
    <property type="entry name" value="Polynucleotide phosphorylase/guanosine pentaphosphate synthase (PNPase/GPSI), domain 3"/>
    <property type="match status" value="1"/>
</dbReference>
<dbReference type="PANTHER" id="PTHR11252">
    <property type="entry name" value="POLYRIBONUCLEOTIDE NUCLEOTIDYLTRANSFERASE"/>
    <property type="match status" value="1"/>
</dbReference>
<dbReference type="GO" id="GO:0003723">
    <property type="term" value="F:RNA binding"/>
    <property type="evidence" value="ECO:0007669"/>
    <property type="project" value="UniProtKB-UniRule"/>
</dbReference>
<dbReference type="Proteomes" id="UP000176787">
    <property type="component" value="Unassembled WGS sequence"/>
</dbReference>
<comment type="subcellular location">
    <subcellularLocation>
        <location evidence="5">Cytoplasm</location>
    </subcellularLocation>
</comment>
<keyword evidence="5" id="KW-0963">Cytoplasm</keyword>
<sequence>MTKKEFNIEFAGKPLRAEFSDLAEQANGAVTVRYGDTLVLATAVMNKNAKEGRDFMPLTVDYEEKFYAAGEILGSRFVRREARPSEEAILVSRVIDRTIRPLFNQRIRNDIQIMAMVLSIDGENDPDVPAILAASLALAASDIPWNGPVVPIRIGYLPEEKRFVLNPTYEERGKSILDLVACSKTGKINMIEAGAKEIDEKIILQGLKEAEKELEKIEKFQKEIAAKIGKTKIKLDFPSPSEKTKSLFNRHIRPRLEDFVYIVEKPVRLNRIAELKEEWMESVGKNLPEEDLGLASGLYEEAIGEIFHKNILEKDKRPDGRALDEIRELFAGVDILPRVHGSGLFYRGETHVLSALTLGGPQDVLIIEGMEIRGQKHFMHHYNFPPFSTGETGRSGSPGRREIGHGALVEKALLPVVPKKEDFPYTVRIVSETLSSNGSTSMASTCASTLALMAAGVPIKNPVAGISMGLAIEKGNEKNFKILTDIQGPEDHHGDMDFKIARTKEGVTALQLDVKIEGITPEIIEKTFLQAKPTLEKILKLILDAIPSPRKELPKTAPRIIRHQINPEKIRDLIGPGGRVIQNIIAKTETEIDVEQSGVVYITGKNEESAQRALEIIKDLTREFKVGEVAEGVVSRIFEFGAMVEIAPGQEGLVHISEIAPQRINQVRDYLEVGDPATVKVIGIDDLGRINLSIKEVGTIQPKQKSSNKTYGSEQSRGEKRRERRQDF</sequence>
<dbReference type="FunFam" id="3.30.1370.10:FF:000001">
    <property type="entry name" value="Polyribonucleotide nucleotidyltransferase"/>
    <property type="match status" value="1"/>
</dbReference>
<dbReference type="InterPro" id="IPR004088">
    <property type="entry name" value="KH_dom_type_1"/>
</dbReference>
<dbReference type="CDD" id="cd11364">
    <property type="entry name" value="RNase_PH_PNPase_2"/>
    <property type="match status" value="1"/>
</dbReference>
<dbReference type="InterPro" id="IPR036456">
    <property type="entry name" value="PNPase_PH_RNA-bd_sf"/>
</dbReference>
<dbReference type="InterPro" id="IPR020568">
    <property type="entry name" value="Ribosomal_Su5_D2-typ_SF"/>
</dbReference>
<feature type="binding site" evidence="5">
    <location>
        <position position="491"/>
    </location>
    <ligand>
        <name>Mg(2+)</name>
        <dbReference type="ChEBI" id="CHEBI:18420"/>
    </ligand>
</feature>
<dbReference type="InterPro" id="IPR036612">
    <property type="entry name" value="KH_dom_type_1_sf"/>
</dbReference>
<dbReference type="HAMAP" id="MF_01595">
    <property type="entry name" value="PNPase"/>
    <property type="match status" value="1"/>
</dbReference>
<feature type="compositionally biased region" description="Polar residues" evidence="6">
    <location>
        <begin position="701"/>
        <end position="715"/>
    </location>
</feature>
<dbReference type="Gene3D" id="3.30.1370.10">
    <property type="entry name" value="K Homology domain, type 1"/>
    <property type="match status" value="1"/>
</dbReference>
<evidence type="ECO:0000313" key="9">
    <source>
        <dbReference type="Proteomes" id="UP000176787"/>
    </source>
</evidence>
<dbReference type="NCBIfam" id="NF008805">
    <property type="entry name" value="PRK11824.1"/>
    <property type="match status" value="1"/>
</dbReference>
<evidence type="ECO:0000313" key="8">
    <source>
        <dbReference type="EMBL" id="OGZ32031.1"/>
    </source>
</evidence>
<dbReference type="PANTHER" id="PTHR11252:SF0">
    <property type="entry name" value="POLYRIBONUCLEOTIDE NUCLEOTIDYLTRANSFERASE 1, MITOCHONDRIAL"/>
    <property type="match status" value="1"/>
</dbReference>
<comment type="similarity">
    <text evidence="1 5">Belongs to the polyribonucleotide nucleotidyltransferase family.</text>
</comment>
<dbReference type="Pfam" id="PF03725">
    <property type="entry name" value="RNase_PH_C"/>
    <property type="match status" value="1"/>
</dbReference>
<evidence type="ECO:0000256" key="2">
    <source>
        <dbReference type="ARBA" id="ARBA00022679"/>
    </source>
</evidence>
<dbReference type="STRING" id="1801726.A3H02_02930"/>
<feature type="binding site" evidence="5">
    <location>
        <position position="497"/>
    </location>
    <ligand>
        <name>Mg(2+)</name>
        <dbReference type="ChEBI" id="CHEBI:18420"/>
    </ligand>
</feature>
<accession>A0A1G2F3B0</accession>
<dbReference type="FunFam" id="2.40.50.140:FF:000189">
    <property type="entry name" value="Polyribonucleotide nucleotidyltransferase, putative"/>
    <property type="match status" value="1"/>
</dbReference>
<evidence type="ECO:0000256" key="6">
    <source>
        <dbReference type="SAM" id="MobiDB-lite"/>
    </source>
</evidence>
<protein>
    <recommendedName>
        <fullName evidence="5">Polyribonucleotide nucleotidyltransferase</fullName>
        <ecNumber evidence="5">2.7.7.8</ecNumber>
    </recommendedName>
    <alternativeName>
        <fullName evidence="5">Polynucleotide phosphorylase</fullName>
        <shortName evidence="5">PNPase</shortName>
    </alternativeName>
</protein>
<dbReference type="GO" id="GO:0004654">
    <property type="term" value="F:polyribonucleotide nucleotidyltransferase activity"/>
    <property type="evidence" value="ECO:0007669"/>
    <property type="project" value="UniProtKB-UniRule"/>
</dbReference>
<dbReference type="GO" id="GO:0006396">
    <property type="term" value="P:RNA processing"/>
    <property type="evidence" value="ECO:0007669"/>
    <property type="project" value="InterPro"/>
</dbReference>
<dbReference type="NCBIfam" id="TIGR03591">
    <property type="entry name" value="polynuc_phos"/>
    <property type="match status" value="1"/>
</dbReference>
<dbReference type="SUPFAM" id="SSF54211">
    <property type="entry name" value="Ribosomal protein S5 domain 2-like"/>
    <property type="match status" value="2"/>
</dbReference>
<dbReference type="PROSITE" id="PS50084">
    <property type="entry name" value="KH_TYPE_1"/>
    <property type="match status" value="1"/>
</dbReference>
<dbReference type="GO" id="GO:0000175">
    <property type="term" value="F:3'-5'-RNA exonuclease activity"/>
    <property type="evidence" value="ECO:0007669"/>
    <property type="project" value="TreeGrafter"/>
</dbReference>
<dbReference type="EC" id="2.7.7.8" evidence="5"/>
<keyword evidence="5" id="KW-0479">Metal-binding</keyword>
<dbReference type="InterPro" id="IPR012162">
    <property type="entry name" value="PNPase"/>
</dbReference>
<dbReference type="InterPro" id="IPR015847">
    <property type="entry name" value="ExoRNase_PH_dom2"/>
</dbReference>
<keyword evidence="4 5" id="KW-0694">RNA-binding</keyword>
<keyword evidence="5" id="KW-0460">Magnesium</keyword>
<dbReference type="PIRSF" id="PIRSF005499">
    <property type="entry name" value="PNPase"/>
    <property type="match status" value="1"/>
</dbReference>
<keyword evidence="2 5" id="KW-0808">Transferase</keyword>
<dbReference type="GO" id="GO:0006402">
    <property type="term" value="P:mRNA catabolic process"/>
    <property type="evidence" value="ECO:0007669"/>
    <property type="project" value="UniProtKB-UniRule"/>
</dbReference>
<dbReference type="Gene3D" id="3.30.230.70">
    <property type="entry name" value="GHMP Kinase, N-terminal domain"/>
    <property type="match status" value="2"/>
</dbReference>
<dbReference type="SMART" id="SM00322">
    <property type="entry name" value="KH"/>
    <property type="match status" value="1"/>
</dbReference>
<dbReference type="SMART" id="SM00316">
    <property type="entry name" value="S1"/>
    <property type="match status" value="1"/>
</dbReference>
<feature type="domain" description="S1 motif" evidence="7">
    <location>
        <begin position="627"/>
        <end position="695"/>
    </location>
</feature>
<dbReference type="CDD" id="cd02393">
    <property type="entry name" value="KH-I_PNPase"/>
    <property type="match status" value="1"/>
</dbReference>
<comment type="cofactor">
    <cofactor evidence="5">
        <name>Mg(2+)</name>
        <dbReference type="ChEBI" id="CHEBI:18420"/>
    </cofactor>
</comment>
<dbReference type="CDD" id="cd04472">
    <property type="entry name" value="S1_PNPase"/>
    <property type="match status" value="1"/>
</dbReference>
<dbReference type="GO" id="GO:0000287">
    <property type="term" value="F:magnesium ion binding"/>
    <property type="evidence" value="ECO:0007669"/>
    <property type="project" value="UniProtKB-UniRule"/>
</dbReference>
<dbReference type="InterPro" id="IPR036345">
    <property type="entry name" value="ExoRNase_PH_dom2_sf"/>
</dbReference>
<dbReference type="EMBL" id="MHMS01000016">
    <property type="protein sequence ID" value="OGZ32031.1"/>
    <property type="molecule type" value="Genomic_DNA"/>
</dbReference>
<evidence type="ECO:0000256" key="3">
    <source>
        <dbReference type="ARBA" id="ARBA00022695"/>
    </source>
</evidence>
<evidence type="ECO:0000256" key="1">
    <source>
        <dbReference type="ARBA" id="ARBA00007404"/>
    </source>
</evidence>
<keyword evidence="3 5" id="KW-0548">Nucleotidyltransferase</keyword>
<dbReference type="Pfam" id="PF00013">
    <property type="entry name" value="KH_1"/>
    <property type="match status" value="1"/>
</dbReference>
<dbReference type="Pfam" id="PF01138">
    <property type="entry name" value="RNase_PH"/>
    <property type="match status" value="2"/>
</dbReference>
<feature type="region of interest" description="Disordered" evidence="6">
    <location>
        <begin position="700"/>
        <end position="728"/>
    </location>
</feature>
<dbReference type="FunFam" id="3.30.230.70:FF:000001">
    <property type="entry name" value="Polyribonucleotide nucleotidyltransferase"/>
    <property type="match status" value="1"/>
</dbReference>
<comment type="function">
    <text evidence="5">Involved in mRNA degradation. Catalyzes the phosphorolysis of single-stranded polyribonucleotides processively in the 3'- to 5'-direction.</text>
</comment>
<feature type="compositionally biased region" description="Basic and acidic residues" evidence="6">
    <location>
        <begin position="716"/>
        <end position="728"/>
    </location>
</feature>
<evidence type="ECO:0000256" key="5">
    <source>
        <dbReference type="HAMAP-Rule" id="MF_01595"/>
    </source>
</evidence>
<evidence type="ECO:0000259" key="7">
    <source>
        <dbReference type="PROSITE" id="PS50126"/>
    </source>
</evidence>
<dbReference type="AlphaFoldDB" id="A0A1G2F3B0"/>
<dbReference type="Pfam" id="PF00575">
    <property type="entry name" value="S1"/>
    <property type="match status" value="1"/>
</dbReference>
<dbReference type="Gene3D" id="2.40.50.140">
    <property type="entry name" value="Nucleic acid-binding proteins"/>
    <property type="match status" value="1"/>
</dbReference>
<dbReference type="GO" id="GO:0005829">
    <property type="term" value="C:cytosol"/>
    <property type="evidence" value="ECO:0007669"/>
    <property type="project" value="TreeGrafter"/>
</dbReference>
<dbReference type="SUPFAM" id="SSF55666">
    <property type="entry name" value="Ribonuclease PH domain 2-like"/>
    <property type="match status" value="2"/>
</dbReference>
<reference evidence="8 9" key="1">
    <citation type="journal article" date="2016" name="Nat. Commun.">
        <title>Thousands of microbial genomes shed light on interconnected biogeochemical processes in an aquifer system.</title>
        <authorList>
            <person name="Anantharaman K."/>
            <person name="Brown C.T."/>
            <person name="Hug L.A."/>
            <person name="Sharon I."/>
            <person name="Castelle C.J."/>
            <person name="Probst A.J."/>
            <person name="Thomas B.C."/>
            <person name="Singh A."/>
            <person name="Wilkins M.J."/>
            <person name="Karaoz U."/>
            <person name="Brodie E.L."/>
            <person name="Williams K.H."/>
            <person name="Hubbard S.S."/>
            <person name="Banfield J.F."/>
        </authorList>
    </citation>
    <scope>NUCLEOTIDE SEQUENCE [LARGE SCALE GENOMIC DNA]</scope>
</reference>
<dbReference type="InterPro" id="IPR027408">
    <property type="entry name" value="PNPase/RNase_PH_dom_sf"/>
</dbReference>
<organism evidence="8 9">
    <name type="scientific">Candidatus Niyogibacteria bacterium RIFCSPLOWO2_12_FULL_41_13</name>
    <dbReference type="NCBI Taxonomy" id="1801726"/>
    <lineage>
        <taxon>Bacteria</taxon>
        <taxon>Candidatus Niyogiibacteriota</taxon>
    </lineage>
</organism>
<dbReference type="InterPro" id="IPR001247">
    <property type="entry name" value="ExoRNase_PH_dom1"/>
</dbReference>